<dbReference type="InterPro" id="IPR052222">
    <property type="entry name" value="DESIGUAL"/>
</dbReference>
<reference evidence="8 9" key="1">
    <citation type="submission" date="2024-01" db="EMBL/GenBank/DDBJ databases">
        <title>Genome assemblies of Stephania.</title>
        <authorList>
            <person name="Yang L."/>
        </authorList>
    </citation>
    <scope>NUCLEOTIDE SEQUENCE [LARGE SCALE GENOMIC DNA]</scope>
    <source>
        <strain evidence="8">YNDBR</strain>
        <tissue evidence="8">Leaf</tissue>
    </source>
</reference>
<organism evidence="8 9">
    <name type="scientific">Stephania yunnanensis</name>
    <dbReference type="NCBI Taxonomy" id="152371"/>
    <lineage>
        <taxon>Eukaryota</taxon>
        <taxon>Viridiplantae</taxon>
        <taxon>Streptophyta</taxon>
        <taxon>Embryophyta</taxon>
        <taxon>Tracheophyta</taxon>
        <taxon>Spermatophyta</taxon>
        <taxon>Magnoliopsida</taxon>
        <taxon>Ranunculales</taxon>
        <taxon>Menispermaceae</taxon>
        <taxon>Menispermoideae</taxon>
        <taxon>Cissampelideae</taxon>
        <taxon>Stephania</taxon>
    </lineage>
</organism>
<keyword evidence="2 7" id="KW-0812">Transmembrane</keyword>
<keyword evidence="9" id="KW-1185">Reference proteome</keyword>
<evidence type="ECO:0000313" key="8">
    <source>
        <dbReference type="EMBL" id="KAK9151953.1"/>
    </source>
</evidence>
<evidence type="ECO:0000256" key="7">
    <source>
        <dbReference type="SAM" id="Phobius"/>
    </source>
</evidence>
<comment type="caution">
    <text evidence="8">The sequence shown here is derived from an EMBL/GenBank/DDBJ whole genome shotgun (WGS) entry which is preliminary data.</text>
</comment>
<protein>
    <submittedName>
        <fullName evidence="8">Uncharacterized protein</fullName>
    </submittedName>
</protein>
<keyword evidence="3" id="KW-0732">Signal</keyword>
<comment type="similarity">
    <text evidence="6">Belongs to the DESIGUAL family.</text>
</comment>
<evidence type="ECO:0000256" key="5">
    <source>
        <dbReference type="ARBA" id="ARBA00023136"/>
    </source>
</evidence>
<dbReference type="GO" id="GO:0012505">
    <property type="term" value="C:endomembrane system"/>
    <property type="evidence" value="ECO:0007669"/>
    <property type="project" value="UniProtKB-SubCell"/>
</dbReference>
<evidence type="ECO:0000256" key="6">
    <source>
        <dbReference type="ARBA" id="ARBA00029467"/>
    </source>
</evidence>
<feature type="transmembrane region" description="Helical" evidence="7">
    <location>
        <begin position="159"/>
        <end position="183"/>
    </location>
</feature>
<accession>A0AAP0KHS6</accession>
<dbReference type="Pfam" id="PF06749">
    <property type="entry name" value="DUF1218"/>
    <property type="match status" value="1"/>
</dbReference>
<comment type="subcellular location">
    <subcellularLocation>
        <location evidence="1">Endomembrane system</location>
        <topology evidence="1">Multi-pass membrane protein</topology>
    </subcellularLocation>
</comment>
<keyword evidence="5 7" id="KW-0472">Membrane</keyword>
<proteinExistence type="inferred from homology"/>
<dbReference type="InterPro" id="IPR009606">
    <property type="entry name" value="DEAL/Modifying_wall_lignin1/2"/>
</dbReference>
<sequence length="210" mass="22812">MVTMRGLTGWLLLPVQKDKLYVLECFSRASERPFCLLVLALDINAGILGIEAEIAQNKVKHVRFLIFECRNPSQKAFKLGVAAIVLLSLAHVVANLFGGFVCICSRDELDRASANKQLAASCLVLSWIVLLVAFSLLIIGTLTNSKSKGSCGISHHRYLSVGGILCFVHALFAVSYYVSAIAITDEGGKMNERPVGGAQMAERPHRGDHV</sequence>
<dbReference type="PANTHER" id="PTHR31769">
    <property type="entry name" value="OS07G0462200 PROTEIN-RELATED"/>
    <property type="match status" value="1"/>
</dbReference>
<evidence type="ECO:0000313" key="9">
    <source>
        <dbReference type="Proteomes" id="UP001420932"/>
    </source>
</evidence>
<gene>
    <name evidence="8" type="ORF">Syun_010262</name>
</gene>
<evidence type="ECO:0000256" key="4">
    <source>
        <dbReference type="ARBA" id="ARBA00022989"/>
    </source>
</evidence>
<feature type="transmembrane region" description="Helical" evidence="7">
    <location>
        <begin position="76"/>
        <end position="98"/>
    </location>
</feature>
<feature type="transmembrane region" description="Helical" evidence="7">
    <location>
        <begin position="118"/>
        <end position="139"/>
    </location>
</feature>
<evidence type="ECO:0000256" key="1">
    <source>
        <dbReference type="ARBA" id="ARBA00004127"/>
    </source>
</evidence>
<dbReference type="AlphaFoldDB" id="A0AAP0KHS6"/>
<evidence type="ECO:0000256" key="3">
    <source>
        <dbReference type="ARBA" id="ARBA00022729"/>
    </source>
</evidence>
<keyword evidence="4 7" id="KW-1133">Transmembrane helix</keyword>
<dbReference type="EMBL" id="JBBNAF010000004">
    <property type="protein sequence ID" value="KAK9151953.1"/>
    <property type="molecule type" value="Genomic_DNA"/>
</dbReference>
<evidence type="ECO:0000256" key="2">
    <source>
        <dbReference type="ARBA" id="ARBA00022692"/>
    </source>
</evidence>
<name>A0AAP0KHS6_9MAGN</name>
<dbReference type="Proteomes" id="UP001420932">
    <property type="component" value="Unassembled WGS sequence"/>
</dbReference>